<comment type="function">
    <text evidence="9">Mediates the uptake of pyruvate into mitochondria.</text>
</comment>
<dbReference type="PANTHER" id="PTHR14154">
    <property type="entry name" value="UPF0041 BRAIN PROTEIN 44-RELATED"/>
    <property type="match status" value="1"/>
</dbReference>
<evidence type="ECO:0000256" key="4">
    <source>
        <dbReference type="ARBA" id="ARBA00022692"/>
    </source>
</evidence>
<sequence>MALGIVPAIQSAVLSVPWPSGIRSLLVHPAGPFTIFFWAPTFKWMITIANIGDFKKPAENISVNQQLAIFCTGFIWSRYATQITPINYNLMIVNLFMALQVPAEKGGFWGAKKA</sequence>
<dbReference type="Proteomes" id="UP000039865">
    <property type="component" value="Unassembled WGS sequence"/>
</dbReference>
<reference evidence="10 11" key="1">
    <citation type="submission" date="2014-06" db="EMBL/GenBank/DDBJ databases">
        <authorList>
            <person name="Swart Estienne"/>
        </authorList>
    </citation>
    <scope>NUCLEOTIDE SEQUENCE [LARGE SCALE GENOMIC DNA]</scope>
    <source>
        <strain evidence="10 11">130c</strain>
    </source>
</reference>
<dbReference type="OMA" id="ITPRVYS"/>
<evidence type="ECO:0000256" key="9">
    <source>
        <dbReference type="RuleBase" id="RU363100"/>
    </source>
</evidence>
<evidence type="ECO:0000256" key="8">
    <source>
        <dbReference type="ARBA" id="ARBA00023136"/>
    </source>
</evidence>
<dbReference type="FunCoup" id="A0A078AXI6">
    <property type="interactions" value="76"/>
</dbReference>
<evidence type="ECO:0000313" key="11">
    <source>
        <dbReference type="Proteomes" id="UP000039865"/>
    </source>
</evidence>
<gene>
    <name evidence="10" type="primary">Contig11411.g12203</name>
    <name evidence="10" type="ORF">STYLEM_14582</name>
</gene>
<evidence type="ECO:0000313" key="10">
    <source>
        <dbReference type="EMBL" id="CDW85503.1"/>
    </source>
</evidence>
<evidence type="ECO:0000256" key="5">
    <source>
        <dbReference type="ARBA" id="ARBA00022792"/>
    </source>
</evidence>
<proteinExistence type="inferred from homology"/>
<evidence type="ECO:0000256" key="1">
    <source>
        <dbReference type="ARBA" id="ARBA00004448"/>
    </source>
</evidence>
<keyword evidence="5 9" id="KW-0999">Mitochondrion inner membrane</keyword>
<keyword evidence="7 9" id="KW-0496">Mitochondrion</keyword>
<comment type="subcellular location">
    <subcellularLocation>
        <location evidence="1 9">Mitochondrion inner membrane</location>
        <topology evidence="1 9">Multi-pass membrane protein</topology>
    </subcellularLocation>
</comment>
<evidence type="ECO:0000256" key="7">
    <source>
        <dbReference type="ARBA" id="ARBA00023128"/>
    </source>
</evidence>
<keyword evidence="6" id="KW-1133">Transmembrane helix</keyword>
<keyword evidence="4" id="KW-0812">Transmembrane</keyword>
<dbReference type="InterPro" id="IPR005336">
    <property type="entry name" value="MPC"/>
</dbReference>
<evidence type="ECO:0000256" key="3">
    <source>
        <dbReference type="ARBA" id="ARBA00022448"/>
    </source>
</evidence>
<name>A0A078AXI6_STYLE</name>
<evidence type="ECO:0000256" key="2">
    <source>
        <dbReference type="ARBA" id="ARBA00006416"/>
    </source>
</evidence>
<dbReference type="AlphaFoldDB" id="A0A078AXI6"/>
<comment type="similarity">
    <text evidence="2 9">Belongs to the mitochondrial pyruvate carrier (MPC) (TC 2.A.105) family.</text>
</comment>
<keyword evidence="3 9" id="KW-0813">Transport</keyword>
<organism evidence="10 11">
    <name type="scientific">Stylonychia lemnae</name>
    <name type="common">Ciliate</name>
    <dbReference type="NCBI Taxonomy" id="5949"/>
    <lineage>
        <taxon>Eukaryota</taxon>
        <taxon>Sar</taxon>
        <taxon>Alveolata</taxon>
        <taxon>Ciliophora</taxon>
        <taxon>Intramacronucleata</taxon>
        <taxon>Spirotrichea</taxon>
        <taxon>Stichotrichia</taxon>
        <taxon>Sporadotrichida</taxon>
        <taxon>Oxytrichidae</taxon>
        <taxon>Stylonychinae</taxon>
        <taxon>Stylonychia</taxon>
    </lineage>
</organism>
<keyword evidence="11" id="KW-1185">Reference proteome</keyword>
<dbReference type="OrthoDB" id="869189at2759"/>
<dbReference type="InParanoid" id="A0A078AXI6"/>
<dbReference type="EMBL" id="CCKQ01013793">
    <property type="protein sequence ID" value="CDW85503.1"/>
    <property type="molecule type" value="Genomic_DNA"/>
</dbReference>
<protein>
    <recommendedName>
        <fullName evidence="9">Mitochondrial pyruvate carrier</fullName>
    </recommendedName>
</protein>
<keyword evidence="8" id="KW-0472">Membrane</keyword>
<dbReference type="Pfam" id="PF03650">
    <property type="entry name" value="MPC"/>
    <property type="match status" value="1"/>
</dbReference>
<dbReference type="GO" id="GO:0006850">
    <property type="term" value="P:pyruvate import into mitochondria"/>
    <property type="evidence" value="ECO:0007669"/>
    <property type="project" value="InterPro"/>
</dbReference>
<evidence type="ECO:0000256" key="6">
    <source>
        <dbReference type="ARBA" id="ARBA00022989"/>
    </source>
</evidence>
<dbReference type="GO" id="GO:0005743">
    <property type="term" value="C:mitochondrial inner membrane"/>
    <property type="evidence" value="ECO:0007669"/>
    <property type="project" value="UniProtKB-SubCell"/>
</dbReference>
<accession>A0A078AXI6</accession>